<gene>
    <name evidence="2" type="ORF">Slati_3888300</name>
</gene>
<reference evidence="2" key="1">
    <citation type="submission" date="2020-06" db="EMBL/GenBank/DDBJ databases">
        <authorList>
            <person name="Li T."/>
            <person name="Hu X."/>
            <person name="Zhang T."/>
            <person name="Song X."/>
            <person name="Zhang H."/>
            <person name="Dai N."/>
            <person name="Sheng W."/>
            <person name="Hou X."/>
            <person name="Wei L."/>
        </authorList>
    </citation>
    <scope>NUCLEOTIDE SEQUENCE</scope>
    <source>
        <strain evidence="2">KEN1</strain>
        <tissue evidence="2">Leaf</tissue>
    </source>
</reference>
<accession>A0AAW2TM89</accession>
<proteinExistence type="predicted"/>
<evidence type="ECO:0000256" key="1">
    <source>
        <dbReference type="SAM" id="MobiDB-lite"/>
    </source>
</evidence>
<feature type="compositionally biased region" description="Polar residues" evidence="1">
    <location>
        <begin position="13"/>
        <end position="26"/>
    </location>
</feature>
<name>A0AAW2TM89_9LAMI</name>
<protein>
    <submittedName>
        <fullName evidence="2">Uncharacterized protein</fullName>
    </submittedName>
</protein>
<evidence type="ECO:0000313" key="2">
    <source>
        <dbReference type="EMBL" id="KAL0405744.1"/>
    </source>
</evidence>
<feature type="compositionally biased region" description="Basic and acidic residues" evidence="1">
    <location>
        <begin position="1"/>
        <end position="11"/>
    </location>
</feature>
<feature type="region of interest" description="Disordered" evidence="1">
    <location>
        <begin position="1"/>
        <end position="45"/>
    </location>
</feature>
<comment type="caution">
    <text evidence="2">The sequence shown here is derived from an EMBL/GenBank/DDBJ whole genome shotgun (WGS) entry which is preliminary data.</text>
</comment>
<reference evidence="2" key="2">
    <citation type="journal article" date="2024" name="Plant">
        <title>Genomic evolution and insights into agronomic trait innovations of Sesamum species.</title>
        <authorList>
            <person name="Miao H."/>
            <person name="Wang L."/>
            <person name="Qu L."/>
            <person name="Liu H."/>
            <person name="Sun Y."/>
            <person name="Le M."/>
            <person name="Wang Q."/>
            <person name="Wei S."/>
            <person name="Zheng Y."/>
            <person name="Lin W."/>
            <person name="Duan Y."/>
            <person name="Cao H."/>
            <person name="Xiong S."/>
            <person name="Wang X."/>
            <person name="Wei L."/>
            <person name="Li C."/>
            <person name="Ma Q."/>
            <person name="Ju M."/>
            <person name="Zhao R."/>
            <person name="Li G."/>
            <person name="Mu C."/>
            <person name="Tian Q."/>
            <person name="Mei H."/>
            <person name="Zhang T."/>
            <person name="Gao T."/>
            <person name="Zhang H."/>
        </authorList>
    </citation>
    <scope>NUCLEOTIDE SEQUENCE</scope>
    <source>
        <strain evidence="2">KEN1</strain>
    </source>
</reference>
<dbReference type="AlphaFoldDB" id="A0AAW2TM89"/>
<sequence length="74" mass="7552">MASSDKEHDNGSFEGNTSLPVATGSTIPPADPTSGANNAPPPDLTLGAANALAPALDSITEPVFMDPLFCEQLR</sequence>
<dbReference type="EMBL" id="JACGWN010000014">
    <property type="protein sequence ID" value="KAL0405744.1"/>
    <property type="molecule type" value="Genomic_DNA"/>
</dbReference>
<organism evidence="2">
    <name type="scientific">Sesamum latifolium</name>
    <dbReference type="NCBI Taxonomy" id="2727402"/>
    <lineage>
        <taxon>Eukaryota</taxon>
        <taxon>Viridiplantae</taxon>
        <taxon>Streptophyta</taxon>
        <taxon>Embryophyta</taxon>
        <taxon>Tracheophyta</taxon>
        <taxon>Spermatophyta</taxon>
        <taxon>Magnoliopsida</taxon>
        <taxon>eudicotyledons</taxon>
        <taxon>Gunneridae</taxon>
        <taxon>Pentapetalae</taxon>
        <taxon>asterids</taxon>
        <taxon>lamiids</taxon>
        <taxon>Lamiales</taxon>
        <taxon>Pedaliaceae</taxon>
        <taxon>Sesamum</taxon>
    </lineage>
</organism>